<feature type="region of interest" description="Disordered" evidence="1">
    <location>
        <begin position="146"/>
        <end position="191"/>
    </location>
</feature>
<evidence type="ECO:0000256" key="1">
    <source>
        <dbReference type="SAM" id="MobiDB-lite"/>
    </source>
</evidence>
<dbReference type="AlphaFoldDB" id="A0A165HVQ2"/>
<accession>A0A165HVQ2</accession>
<feature type="compositionally biased region" description="Polar residues" evidence="1">
    <location>
        <begin position="146"/>
        <end position="157"/>
    </location>
</feature>
<reference evidence="2 3" key="1">
    <citation type="journal article" date="2016" name="Mol. Biol. Evol.">
        <title>Comparative Genomics of Early-Diverging Mushroom-Forming Fungi Provides Insights into the Origins of Lignocellulose Decay Capabilities.</title>
        <authorList>
            <person name="Nagy L.G."/>
            <person name="Riley R."/>
            <person name="Tritt A."/>
            <person name="Adam C."/>
            <person name="Daum C."/>
            <person name="Floudas D."/>
            <person name="Sun H."/>
            <person name="Yadav J.S."/>
            <person name="Pangilinan J."/>
            <person name="Larsson K.H."/>
            <person name="Matsuura K."/>
            <person name="Barry K."/>
            <person name="Labutti K."/>
            <person name="Kuo R."/>
            <person name="Ohm R.A."/>
            <person name="Bhattacharya S.S."/>
            <person name="Shirouzu T."/>
            <person name="Yoshinaga Y."/>
            <person name="Martin F.M."/>
            <person name="Grigoriev I.V."/>
            <person name="Hibbett D.S."/>
        </authorList>
    </citation>
    <scope>NUCLEOTIDE SEQUENCE [LARGE SCALE GENOMIC DNA]</scope>
    <source>
        <strain evidence="2 3">HHB12733</strain>
    </source>
</reference>
<feature type="region of interest" description="Disordered" evidence="1">
    <location>
        <begin position="99"/>
        <end position="129"/>
    </location>
</feature>
<name>A0A165HVQ2_9BASI</name>
<keyword evidence="3" id="KW-1185">Reference proteome</keyword>
<dbReference type="Proteomes" id="UP000076842">
    <property type="component" value="Unassembled WGS sequence"/>
</dbReference>
<proteinExistence type="predicted"/>
<feature type="region of interest" description="Disordered" evidence="1">
    <location>
        <begin position="31"/>
        <end position="64"/>
    </location>
</feature>
<evidence type="ECO:0000313" key="3">
    <source>
        <dbReference type="Proteomes" id="UP000076842"/>
    </source>
</evidence>
<gene>
    <name evidence="2" type="ORF">CALCODRAFT_176966</name>
</gene>
<dbReference type="EMBL" id="KV423937">
    <property type="protein sequence ID" value="KZT59807.1"/>
    <property type="molecule type" value="Genomic_DNA"/>
</dbReference>
<organism evidence="2 3">
    <name type="scientific">Calocera cornea HHB12733</name>
    <dbReference type="NCBI Taxonomy" id="1353952"/>
    <lineage>
        <taxon>Eukaryota</taxon>
        <taxon>Fungi</taxon>
        <taxon>Dikarya</taxon>
        <taxon>Basidiomycota</taxon>
        <taxon>Agaricomycotina</taxon>
        <taxon>Dacrymycetes</taxon>
        <taxon>Dacrymycetales</taxon>
        <taxon>Dacrymycetaceae</taxon>
        <taxon>Calocera</taxon>
    </lineage>
</organism>
<protein>
    <submittedName>
        <fullName evidence="2">Uncharacterized protein</fullName>
    </submittedName>
</protein>
<evidence type="ECO:0000313" key="2">
    <source>
        <dbReference type="EMBL" id="KZT59807.1"/>
    </source>
</evidence>
<sequence length="228" mass="24954">MPAEWAPRLPNHVLIILALHHDRTTSDCLYPPCHRSTSARSRNNRTRARTHGGGGAPPPPRPRPRCKARLAKTRVMPIRLIRQMMPLARHDPLLAQHHAAHLPGDSPSPLSRQLARQTERSPTTFVPGAPTCDVLTLNILGLGLSQTTSREPASRSPSPTPSDPAPHVQRSHAGQSATTSLDRSRARLARMAGSAGVRRALHSLQVGRKLVVTRTPAIRRRRPARAVL</sequence>
<feature type="compositionally biased region" description="Polar residues" evidence="1">
    <location>
        <begin position="172"/>
        <end position="181"/>
    </location>
</feature>
<dbReference type="InParanoid" id="A0A165HVQ2"/>
<feature type="compositionally biased region" description="Polar residues" evidence="1">
    <location>
        <begin position="108"/>
        <end position="124"/>
    </location>
</feature>